<dbReference type="EMBL" id="RPHB01000001">
    <property type="protein sequence ID" value="MBW3466677.1"/>
    <property type="molecule type" value="Genomic_DNA"/>
</dbReference>
<protein>
    <submittedName>
        <fullName evidence="1">Uncharacterized protein</fullName>
    </submittedName>
</protein>
<keyword evidence="2" id="KW-1185">Reference proteome</keyword>
<gene>
    <name evidence="1" type="ORF">EGN73_02455</name>
</gene>
<evidence type="ECO:0000313" key="2">
    <source>
        <dbReference type="Proteomes" id="UP000727490"/>
    </source>
</evidence>
<organism evidence="1 2">
    <name type="scientific">Arthrospiribacter ruber</name>
    <dbReference type="NCBI Taxonomy" id="2487934"/>
    <lineage>
        <taxon>Bacteria</taxon>
        <taxon>Pseudomonadati</taxon>
        <taxon>Bacteroidota</taxon>
        <taxon>Cytophagia</taxon>
        <taxon>Cytophagales</taxon>
        <taxon>Cyclobacteriaceae</taxon>
        <taxon>Arthrospiribacter</taxon>
    </lineage>
</organism>
<dbReference type="RefSeq" id="WP_219286762.1">
    <property type="nucleotide sequence ID" value="NZ_RPHB01000001.1"/>
</dbReference>
<comment type="caution">
    <text evidence="1">The sequence shown here is derived from an EMBL/GenBank/DDBJ whole genome shotgun (WGS) entry which is preliminary data.</text>
</comment>
<accession>A0A951MBA4</accession>
<dbReference type="AlphaFoldDB" id="A0A951MBA4"/>
<sequence>MSKSHLHNPCEPFQAYNRLEGRTREESLTSALSAKIHDPLWMLARQWQFGEFKGEDTGSAIEAKIAYRTQKLNYFKPHHGPWQKHDDALPMEITVEKLHQKIGIRSAYYLGKKLLRAIDAALEGVPGFAQGFYMSKLIAHFAFQAPTLNTDDPVQAMSRQAQVMARTKTYQFLLTIQGKALDAGRVLKSFSENPDFLNSFSNTHPGGFILPNHLIPLRNVLQQWKEQVITEFNLPELEQHKSWVPEKMEYAFEAASVKIQEADQRNLQANAYFQGHLDWFSFDQKVSDEPMVLPDIPSDSSERKVLTLIPSEASIAGMPVSRWWEMEDGKVDLGNMNASDTDIAKIAITQYAMNYSNDWLAIPLDIPSGSLCEVEGIVVKDVFGFRTHVEAAHLQNNSSYLGWGMFGQSVLNENEQFIGMDPKVFVPDSLAKTLESEPVEKVKMIRDEMANMVWGIEAVVPDLMGSGISGVDVSNTLEQILENFLAKEEEVDEIAANDPAYLPLESRNGQVRTYKAPLKYILSNKIAENWIPFIPIHKPGQAINREITLQRASMPRTVGGIEPHAVRPQSSFLRRGILENNEQDKPYFIHEEEVPRAGVTLIGQYQLTRWYSGKRVIWYGARKISGKGEGSSGLRFDLLTDNV</sequence>
<reference evidence="1 2" key="1">
    <citation type="journal article" date="2020" name="Syst. Appl. Microbiol.">
        <title>Arthrospiribacter ruber gen. nov., sp. nov., a novel bacterium isolated from Arthrospira cultures.</title>
        <authorList>
            <person name="Waleron M."/>
            <person name="Misztak A."/>
            <person name="Waleron M.M."/>
            <person name="Furmaniak M."/>
            <person name="Mrozik A."/>
            <person name="Waleron K."/>
        </authorList>
    </citation>
    <scope>NUCLEOTIDE SEQUENCE [LARGE SCALE GENOMIC DNA]</scope>
    <source>
        <strain evidence="1 2">DPMB0001</strain>
    </source>
</reference>
<dbReference type="Proteomes" id="UP000727490">
    <property type="component" value="Unassembled WGS sequence"/>
</dbReference>
<evidence type="ECO:0000313" key="1">
    <source>
        <dbReference type="EMBL" id="MBW3466677.1"/>
    </source>
</evidence>
<proteinExistence type="predicted"/>
<name>A0A951MBA4_9BACT</name>